<evidence type="ECO:0000313" key="8">
    <source>
        <dbReference type="Proteomes" id="UP000276133"/>
    </source>
</evidence>
<comment type="subcellular location">
    <subcellularLocation>
        <location evidence="1">Mitochondrion</location>
    </subcellularLocation>
</comment>
<keyword evidence="6" id="KW-0687">Ribonucleoprotein</keyword>
<comment type="similarity">
    <text evidence="2">Belongs to the mitochondrion-specific ribosomal protein mL41 family.</text>
</comment>
<gene>
    <name evidence="7" type="ORF">BpHYR1_044903</name>
</gene>
<keyword evidence="5" id="KW-0496">Mitochondrion</keyword>
<accession>A0A3M7P286</accession>
<evidence type="ECO:0000256" key="1">
    <source>
        <dbReference type="ARBA" id="ARBA00004173"/>
    </source>
</evidence>
<evidence type="ECO:0000256" key="6">
    <source>
        <dbReference type="ARBA" id="ARBA00023274"/>
    </source>
</evidence>
<dbReference type="GO" id="GO:0006412">
    <property type="term" value="P:translation"/>
    <property type="evidence" value="ECO:0007669"/>
    <property type="project" value="TreeGrafter"/>
</dbReference>
<organism evidence="7 8">
    <name type="scientific">Brachionus plicatilis</name>
    <name type="common">Marine rotifer</name>
    <name type="synonym">Brachionus muelleri</name>
    <dbReference type="NCBI Taxonomy" id="10195"/>
    <lineage>
        <taxon>Eukaryota</taxon>
        <taxon>Metazoa</taxon>
        <taxon>Spiralia</taxon>
        <taxon>Gnathifera</taxon>
        <taxon>Rotifera</taxon>
        <taxon>Eurotatoria</taxon>
        <taxon>Monogononta</taxon>
        <taxon>Pseudotrocha</taxon>
        <taxon>Ploima</taxon>
        <taxon>Brachionidae</taxon>
        <taxon>Brachionus</taxon>
    </lineage>
</organism>
<reference evidence="7 8" key="1">
    <citation type="journal article" date="2018" name="Sci. Rep.">
        <title>Genomic signatures of local adaptation to the degree of environmental predictability in rotifers.</title>
        <authorList>
            <person name="Franch-Gras L."/>
            <person name="Hahn C."/>
            <person name="Garcia-Roger E.M."/>
            <person name="Carmona M.J."/>
            <person name="Serra M."/>
            <person name="Gomez A."/>
        </authorList>
    </citation>
    <scope>NUCLEOTIDE SEQUENCE [LARGE SCALE GENOMIC DNA]</scope>
    <source>
        <strain evidence="7">HYR1</strain>
    </source>
</reference>
<evidence type="ECO:0000313" key="7">
    <source>
        <dbReference type="EMBL" id="RMZ93215.1"/>
    </source>
</evidence>
<evidence type="ECO:0000256" key="4">
    <source>
        <dbReference type="ARBA" id="ARBA00022980"/>
    </source>
</evidence>
<keyword evidence="3" id="KW-0809">Transit peptide</keyword>
<dbReference type="GO" id="GO:0005762">
    <property type="term" value="C:mitochondrial large ribosomal subunit"/>
    <property type="evidence" value="ECO:0007669"/>
    <property type="project" value="InterPro"/>
</dbReference>
<protein>
    <submittedName>
        <fullName evidence="7">39S ribosomal mitochondrial</fullName>
    </submittedName>
</protein>
<dbReference type="STRING" id="10195.A0A3M7P286"/>
<name>A0A3M7P286_BRAPC</name>
<dbReference type="OrthoDB" id="408933at2759"/>
<dbReference type="Pfam" id="PF09809">
    <property type="entry name" value="MRP-L27"/>
    <property type="match status" value="1"/>
</dbReference>
<sequence length="153" mass="17920">MLKSNNLGKILKRSISTTGASLARKPPKEEYSNNFFHTRKRTADPFDRRWRWTPKSAEPYNVRGGHIEWTNKPFLHRGVQIPGFIDPKTKEFIFVEEMVPEIVVPDLTDFQLKPYVPYNVKEIKNTVFGAKDLYKKTLEVEIIETVKEKIQKI</sequence>
<dbReference type="InterPro" id="IPR019189">
    <property type="entry name" value="Ribosomal_mL41"/>
</dbReference>
<keyword evidence="8" id="KW-1185">Reference proteome</keyword>
<evidence type="ECO:0000256" key="2">
    <source>
        <dbReference type="ARBA" id="ARBA00010152"/>
    </source>
</evidence>
<dbReference type="Proteomes" id="UP000276133">
    <property type="component" value="Unassembled WGS sequence"/>
</dbReference>
<evidence type="ECO:0000256" key="3">
    <source>
        <dbReference type="ARBA" id="ARBA00022946"/>
    </source>
</evidence>
<keyword evidence="4" id="KW-0689">Ribosomal protein</keyword>
<dbReference type="GO" id="GO:0003735">
    <property type="term" value="F:structural constituent of ribosome"/>
    <property type="evidence" value="ECO:0007669"/>
    <property type="project" value="InterPro"/>
</dbReference>
<dbReference type="AlphaFoldDB" id="A0A3M7P286"/>
<evidence type="ECO:0000256" key="5">
    <source>
        <dbReference type="ARBA" id="ARBA00023128"/>
    </source>
</evidence>
<dbReference type="PANTHER" id="PTHR21338:SF0">
    <property type="entry name" value="LARGE RIBOSOMAL SUBUNIT PROTEIN ML41"/>
    <property type="match status" value="1"/>
</dbReference>
<dbReference type="EMBL" id="REGN01013995">
    <property type="protein sequence ID" value="RMZ93215.1"/>
    <property type="molecule type" value="Genomic_DNA"/>
</dbReference>
<comment type="caution">
    <text evidence="7">The sequence shown here is derived from an EMBL/GenBank/DDBJ whole genome shotgun (WGS) entry which is preliminary data.</text>
</comment>
<proteinExistence type="inferred from homology"/>
<dbReference type="PANTHER" id="PTHR21338">
    <property type="entry name" value="MITOCHONDRIAL RIBOSOMAL PROTEIN L41"/>
    <property type="match status" value="1"/>
</dbReference>